<dbReference type="AlphaFoldDB" id="A0A6J7ZTA3"/>
<keyword evidence="2" id="KW-1185">Reference proteome</keyword>
<evidence type="ECO:0000313" key="2">
    <source>
        <dbReference type="Proteomes" id="UP000196521"/>
    </source>
</evidence>
<name>A0A6J7ZTA3_PLARU</name>
<sequence length="61" mass="7357">MKETPRHKDTKRYNKGILNLNLVYQVKLLFITPPFPINDLRELRTLTQIKIREIREILLNP</sequence>
<dbReference type="Proteomes" id="UP000196521">
    <property type="component" value="Unassembled WGS sequence"/>
</dbReference>
<comment type="caution">
    <text evidence="1">The sequence shown here is derived from an EMBL/GenBank/DDBJ whole genome shotgun (WGS) entry which is preliminary data.</text>
</comment>
<dbReference type="EMBL" id="CZCZ02000017">
    <property type="protein sequence ID" value="CAC5345942.1"/>
    <property type="molecule type" value="Genomic_DNA"/>
</dbReference>
<organism evidence="1 2">
    <name type="scientific">Planktothrix rubescens CCAP 1459/22</name>
    <dbReference type="NCBI Taxonomy" id="329571"/>
    <lineage>
        <taxon>Bacteria</taxon>
        <taxon>Bacillati</taxon>
        <taxon>Cyanobacteriota</taxon>
        <taxon>Cyanophyceae</taxon>
        <taxon>Oscillatoriophycideae</taxon>
        <taxon>Oscillatoriales</taxon>
        <taxon>Microcoleaceae</taxon>
        <taxon>Planktothrix</taxon>
    </lineage>
</organism>
<evidence type="ECO:0000313" key="1">
    <source>
        <dbReference type="EMBL" id="CAC5345942.1"/>
    </source>
</evidence>
<proteinExistence type="predicted"/>
<accession>A0A6J7ZTA3</accession>
<protein>
    <submittedName>
        <fullName evidence="1">Uncharacterized protein</fullName>
    </submittedName>
</protein>
<gene>
    <name evidence="1" type="ORF">PLAN_70519</name>
</gene>
<reference evidence="1" key="1">
    <citation type="submission" date="2020-05" db="EMBL/GenBank/DDBJ databases">
        <authorList>
            <consortium name="Genoscope - CEA"/>
            <person name="William W."/>
        </authorList>
    </citation>
    <scope>NUCLEOTIDE SEQUENCE [LARGE SCALE GENOMIC DNA]</scope>
    <source>
        <strain evidence="1">PCC 7821</strain>
    </source>
</reference>